<dbReference type="InterPro" id="IPR019587">
    <property type="entry name" value="Polyketide_cyclase/dehydratase"/>
</dbReference>
<reference evidence="1 2" key="1">
    <citation type="submission" date="2019-10" db="EMBL/GenBank/DDBJ databases">
        <title>Taxonomy of Antarctic Massilia spp.: description of Massilia rubra sp. nov., Massilia aquatica sp. nov., Massilia mucilaginosa sp. nov., Massilia frigida sp. nov. isolated from streams, lakes and regoliths.</title>
        <authorList>
            <person name="Holochova P."/>
            <person name="Sedlacek I."/>
            <person name="Kralova S."/>
            <person name="Maslanova I."/>
            <person name="Busse H.-J."/>
            <person name="Stankova E."/>
            <person name="Vrbovska V."/>
            <person name="Kovarovic V."/>
            <person name="Bartak M."/>
            <person name="Svec P."/>
            <person name="Pantucek R."/>
        </authorList>
    </citation>
    <scope>NUCLEOTIDE SEQUENCE [LARGE SCALE GENOMIC DNA]</scope>
    <source>
        <strain evidence="1 2">CCM 8733</strain>
    </source>
</reference>
<evidence type="ECO:0000313" key="1">
    <source>
        <dbReference type="EMBL" id="NHZ93505.1"/>
    </source>
</evidence>
<accession>A0ABX0P2M6</accession>
<dbReference type="EMBL" id="WHJH01000077">
    <property type="protein sequence ID" value="NHZ93505.1"/>
    <property type="molecule type" value="Genomic_DNA"/>
</dbReference>
<proteinExistence type="predicted"/>
<keyword evidence="2" id="KW-1185">Reference proteome</keyword>
<evidence type="ECO:0000313" key="2">
    <source>
        <dbReference type="Proteomes" id="UP000609726"/>
    </source>
</evidence>
<sequence>MAHERMAFPMPASCEVVFDVFHYHQWRARWDSLVSHTEVDGGAPCPSVGAVSASTGGGLLRALSMRTEFISYQRPRLAAARMVGTSFPFSKWAASMKHESAAGGGSLLIYTYNIEAGPRALRWLIEPVVHHVFRRQTVKRFARMHAFLCAHAGEVAAWQRGYHGAGRVRNSGHEE</sequence>
<dbReference type="InterPro" id="IPR023393">
    <property type="entry name" value="START-like_dom_sf"/>
</dbReference>
<protein>
    <recommendedName>
        <fullName evidence="3">Polyketide cyclase</fullName>
    </recommendedName>
</protein>
<comment type="caution">
    <text evidence="1">The sequence shown here is derived from an EMBL/GenBank/DDBJ whole genome shotgun (WGS) entry which is preliminary data.</text>
</comment>
<name>A0ABX0P2M6_9BURK</name>
<dbReference type="Pfam" id="PF10604">
    <property type="entry name" value="Polyketide_cyc2"/>
    <property type="match status" value="1"/>
</dbReference>
<dbReference type="Gene3D" id="3.30.530.20">
    <property type="match status" value="1"/>
</dbReference>
<dbReference type="SUPFAM" id="SSF55961">
    <property type="entry name" value="Bet v1-like"/>
    <property type="match status" value="1"/>
</dbReference>
<evidence type="ECO:0008006" key="3">
    <source>
        <dbReference type="Google" id="ProtNLM"/>
    </source>
</evidence>
<gene>
    <name evidence="1" type="ORF">F2P45_31555</name>
</gene>
<organism evidence="1 2">
    <name type="scientific">Massilia mucilaginosa</name>
    <dbReference type="NCBI Taxonomy" id="2609282"/>
    <lineage>
        <taxon>Bacteria</taxon>
        <taxon>Pseudomonadati</taxon>
        <taxon>Pseudomonadota</taxon>
        <taxon>Betaproteobacteria</taxon>
        <taxon>Burkholderiales</taxon>
        <taxon>Oxalobacteraceae</taxon>
        <taxon>Telluria group</taxon>
        <taxon>Massilia</taxon>
    </lineage>
</organism>
<dbReference type="Proteomes" id="UP000609726">
    <property type="component" value="Unassembled WGS sequence"/>
</dbReference>